<keyword evidence="2" id="KW-1185">Reference proteome</keyword>
<proteinExistence type="predicted"/>
<evidence type="ECO:0000313" key="1">
    <source>
        <dbReference type="EMBL" id="KAG0423089.1"/>
    </source>
</evidence>
<gene>
    <name evidence="1" type="ORF">HPB47_001124</name>
</gene>
<comment type="caution">
    <text evidence="1">The sequence shown here is derived from an EMBL/GenBank/DDBJ whole genome shotgun (WGS) entry which is preliminary data.</text>
</comment>
<accession>A0AC60PQ82</accession>
<name>A0AC60PQ82_IXOPE</name>
<evidence type="ECO:0000313" key="2">
    <source>
        <dbReference type="Proteomes" id="UP000805193"/>
    </source>
</evidence>
<sequence>MLSKHKTRKRYLEPDAAPYEQMPRSTAHRLRIGKSPTGSSSPSLPSSETLPSTGMSDCTSDAVEDSCTEECDTAERESARGSYHSPRVDRPFVEFATPLGNGTSFSVGDALVLIMDYAIEEGLAWSSIEKLLKLQNRLLGTSCLPESKYLFRKFASASPDDITFHFYCPTCETLLEKTTGTRTDRAYRPHARCVESKGSYFVGLPLEAQLLLVLADEDVRQKLVESLANVSAPRSTAKSEVTDGDFYHQQRAKLGCGPHDLTVSMNADGSPIFKSPHYAIWPVQLTLNELPPCLRWRSVILPLLWYGAKHPNMTLLLQAFATQMKGLVEDGITWNADGTTVNSKRAQSGSLVEPSRNGYGPNVNPEVANTGRHITHYPLSSMKAQFSKIHQLFLKHNTAVSSSASVERLFSVAGDVFSRKRGNITDENFYRQLLLKGNDY</sequence>
<dbReference type="Proteomes" id="UP000805193">
    <property type="component" value="Unassembled WGS sequence"/>
</dbReference>
<protein>
    <submittedName>
        <fullName evidence="1">Uncharacterized protein</fullName>
    </submittedName>
</protein>
<reference evidence="1 2" key="1">
    <citation type="journal article" date="2020" name="Cell">
        <title>Large-Scale Comparative Analyses of Tick Genomes Elucidate Their Genetic Diversity and Vector Capacities.</title>
        <authorList>
            <consortium name="Tick Genome and Microbiome Consortium (TIGMIC)"/>
            <person name="Jia N."/>
            <person name="Wang J."/>
            <person name="Shi W."/>
            <person name="Du L."/>
            <person name="Sun Y."/>
            <person name="Zhan W."/>
            <person name="Jiang J.F."/>
            <person name="Wang Q."/>
            <person name="Zhang B."/>
            <person name="Ji P."/>
            <person name="Bell-Sakyi L."/>
            <person name="Cui X.M."/>
            <person name="Yuan T.T."/>
            <person name="Jiang B.G."/>
            <person name="Yang W.F."/>
            <person name="Lam T.T."/>
            <person name="Chang Q.C."/>
            <person name="Ding S.J."/>
            <person name="Wang X.J."/>
            <person name="Zhu J.G."/>
            <person name="Ruan X.D."/>
            <person name="Zhao L."/>
            <person name="Wei J.T."/>
            <person name="Ye R.Z."/>
            <person name="Que T.C."/>
            <person name="Du C.H."/>
            <person name="Zhou Y.H."/>
            <person name="Cheng J.X."/>
            <person name="Dai P.F."/>
            <person name="Guo W.B."/>
            <person name="Han X.H."/>
            <person name="Huang E.J."/>
            <person name="Li L.F."/>
            <person name="Wei W."/>
            <person name="Gao Y.C."/>
            <person name="Liu J.Z."/>
            <person name="Shao H.Z."/>
            <person name="Wang X."/>
            <person name="Wang C.C."/>
            <person name="Yang T.C."/>
            <person name="Huo Q.B."/>
            <person name="Li W."/>
            <person name="Chen H.Y."/>
            <person name="Chen S.E."/>
            <person name="Zhou L.G."/>
            <person name="Ni X.B."/>
            <person name="Tian J.H."/>
            <person name="Sheng Y."/>
            <person name="Liu T."/>
            <person name="Pan Y.S."/>
            <person name="Xia L.Y."/>
            <person name="Li J."/>
            <person name="Zhao F."/>
            <person name="Cao W.C."/>
        </authorList>
    </citation>
    <scope>NUCLEOTIDE SEQUENCE [LARGE SCALE GENOMIC DNA]</scope>
    <source>
        <strain evidence="1">Iper-2018</strain>
    </source>
</reference>
<dbReference type="EMBL" id="JABSTQ010010148">
    <property type="protein sequence ID" value="KAG0423089.1"/>
    <property type="molecule type" value="Genomic_DNA"/>
</dbReference>
<organism evidence="1 2">
    <name type="scientific">Ixodes persulcatus</name>
    <name type="common">Taiga tick</name>
    <dbReference type="NCBI Taxonomy" id="34615"/>
    <lineage>
        <taxon>Eukaryota</taxon>
        <taxon>Metazoa</taxon>
        <taxon>Ecdysozoa</taxon>
        <taxon>Arthropoda</taxon>
        <taxon>Chelicerata</taxon>
        <taxon>Arachnida</taxon>
        <taxon>Acari</taxon>
        <taxon>Parasitiformes</taxon>
        <taxon>Ixodida</taxon>
        <taxon>Ixodoidea</taxon>
        <taxon>Ixodidae</taxon>
        <taxon>Ixodinae</taxon>
        <taxon>Ixodes</taxon>
    </lineage>
</organism>